<dbReference type="RefSeq" id="WP_020852957.1">
    <property type="nucleotide sequence ID" value="NZ_CP006696.1"/>
</dbReference>
<dbReference type="AlphaFoldDB" id="A0A060HDQ3"/>
<dbReference type="KEGG" id="xfs:D934_03910"/>
<proteinExistence type="predicted"/>
<evidence type="ECO:0000313" key="2">
    <source>
        <dbReference type="Proteomes" id="UP000027215"/>
    </source>
</evidence>
<dbReference type="Proteomes" id="UP000027215">
    <property type="component" value="Chromosome"/>
</dbReference>
<dbReference type="HOGENOM" id="CLU_2637278_0_0_6"/>
<reference evidence="1 2" key="1">
    <citation type="submission" date="2013-08" db="EMBL/GenBank/DDBJ databases">
        <authorList>
            <person name="Stouthamer R."/>
            <person name="Nunney L."/>
        </authorList>
    </citation>
    <scope>NUCLEOTIDE SEQUENCE [LARGE SCALE GENOMIC DNA]</scope>
    <source>
        <strain evidence="2">ann-1</strain>
    </source>
</reference>
<dbReference type="EMBL" id="CP006696">
    <property type="protein sequence ID" value="AIC11067.1"/>
    <property type="molecule type" value="Genomic_DNA"/>
</dbReference>
<dbReference type="PATRIC" id="fig|155920.8.peg.946"/>
<evidence type="ECO:0000313" key="1">
    <source>
        <dbReference type="EMBL" id="AIC11067.1"/>
    </source>
</evidence>
<gene>
    <name evidence="1" type="ORF">D934_03910</name>
</gene>
<name>A0A060HDQ3_XYLFS</name>
<organism evidence="1 2">
    <name type="scientific">Xylella fastidiosa subsp. sandyi Ann-1</name>
    <dbReference type="NCBI Taxonomy" id="155920"/>
    <lineage>
        <taxon>Bacteria</taxon>
        <taxon>Pseudomonadati</taxon>
        <taxon>Pseudomonadota</taxon>
        <taxon>Gammaproteobacteria</taxon>
        <taxon>Lysobacterales</taxon>
        <taxon>Lysobacteraceae</taxon>
        <taxon>Xylella</taxon>
    </lineage>
</organism>
<accession>A0A060HDQ3</accession>
<sequence>MIDPDVLWWILHGDCAVPVSDVVVWFRGCIVQRVSLLLSEPAVVVLALSWSERVDSKMPGYIAQQDAGVRLSDRAVM</sequence>
<protein>
    <submittedName>
        <fullName evidence="1">Uncharacterized protein</fullName>
    </submittedName>
</protein>